<dbReference type="Proteomes" id="UP000216339">
    <property type="component" value="Unassembled WGS sequence"/>
</dbReference>
<accession>A0A271IZK5</accession>
<proteinExistence type="predicted"/>
<name>A0A271IZK5_9BACT</name>
<dbReference type="InterPro" id="IPR011990">
    <property type="entry name" value="TPR-like_helical_dom_sf"/>
</dbReference>
<dbReference type="OrthoDB" id="9807602at2"/>
<reference evidence="2 3" key="1">
    <citation type="submission" date="2016-11" db="EMBL/GenBank/DDBJ databases">
        <title>Study of marine rhodopsin-containing bacteria.</title>
        <authorList>
            <person name="Yoshizawa S."/>
            <person name="Kumagai Y."/>
            <person name="Kogure K."/>
        </authorList>
    </citation>
    <scope>NUCLEOTIDE SEQUENCE [LARGE SCALE GENOMIC DNA]</scope>
    <source>
        <strain evidence="2 3">SAORIC-28</strain>
    </source>
</reference>
<evidence type="ECO:0000313" key="3">
    <source>
        <dbReference type="Proteomes" id="UP000216339"/>
    </source>
</evidence>
<sequence>MRALLLAALLAPAAVAQVMPMERDPAPAVDGLTPGSPAGRAFAEGWDAFVSLQLADAVDLWREAADLSDEPAVRAWLAEALRRVGQQAQEEALVHETIGEARRVLAADACHAQAHLALADAYNGQFFAWPGASADSTALHLQRAASCDPDDGNVWMAIWTESARLGDADTEAEALRRLHEIGFWTPPVLALARWALRNLPPDAVLLTNGDGDTVPSRLLQEVEGLRPDVAVVNVPMLDLPEVAHRTAEANGLPLPDSVETHVARHDPRGSTATPDGRIYSLRDAVVDGWLAAHFDGTLGRPLVAAITLDPEVLGTKTEIADHVAYLAPSETFGFDAQLGRAAVADLDGTAFAGPLVSKGDRSPVRRMMPFDPAGIVLFQALQTAVALAQEGDSEGAETVYAQAVAFSVTSGRADDPLVGVAREWIDDAVTGR</sequence>
<evidence type="ECO:0000313" key="2">
    <source>
        <dbReference type="EMBL" id="PAP76570.1"/>
    </source>
</evidence>
<comment type="caution">
    <text evidence="2">The sequence shown here is derived from an EMBL/GenBank/DDBJ whole genome shotgun (WGS) entry which is preliminary data.</text>
</comment>
<keyword evidence="3" id="KW-1185">Reference proteome</keyword>
<evidence type="ECO:0000256" key="1">
    <source>
        <dbReference type="SAM" id="SignalP"/>
    </source>
</evidence>
<dbReference type="RefSeq" id="WP_095510227.1">
    <property type="nucleotide sequence ID" value="NZ_MQWD01000001.1"/>
</dbReference>
<feature type="chain" id="PRO_5013238776" evidence="1">
    <location>
        <begin position="17"/>
        <end position="432"/>
    </location>
</feature>
<keyword evidence="1" id="KW-0732">Signal</keyword>
<protein>
    <submittedName>
        <fullName evidence="2">Uncharacterized protein</fullName>
    </submittedName>
</protein>
<organism evidence="2 3">
    <name type="scientific">Rubrivirga marina</name>
    <dbReference type="NCBI Taxonomy" id="1196024"/>
    <lineage>
        <taxon>Bacteria</taxon>
        <taxon>Pseudomonadati</taxon>
        <taxon>Rhodothermota</taxon>
        <taxon>Rhodothermia</taxon>
        <taxon>Rhodothermales</taxon>
        <taxon>Rubricoccaceae</taxon>
        <taxon>Rubrivirga</taxon>
    </lineage>
</organism>
<dbReference type="EMBL" id="MQWD01000001">
    <property type="protein sequence ID" value="PAP76570.1"/>
    <property type="molecule type" value="Genomic_DNA"/>
</dbReference>
<feature type="signal peptide" evidence="1">
    <location>
        <begin position="1"/>
        <end position="16"/>
    </location>
</feature>
<dbReference type="AlphaFoldDB" id="A0A271IZK5"/>
<gene>
    <name evidence="2" type="ORF">BSZ37_09005</name>
</gene>
<dbReference type="Gene3D" id="1.25.40.10">
    <property type="entry name" value="Tetratricopeptide repeat domain"/>
    <property type="match status" value="1"/>
</dbReference>